<gene>
    <name evidence="3" type="ORF">WMO26_06360</name>
</gene>
<dbReference type="InterPro" id="IPR001387">
    <property type="entry name" value="Cro/C1-type_HTH"/>
</dbReference>
<comment type="caution">
    <text evidence="3">The sequence shown here is derived from an EMBL/GenBank/DDBJ whole genome shotgun (WGS) entry which is preliminary data.</text>
</comment>
<reference evidence="3 4" key="1">
    <citation type="submission" date="2024-03" db="EMBL/GenBank/DDBJ databases">
        <title>Human intestinal bacterial collection.</title>
        <authorList>
            <person name="Pauvert C."/>
            <person name="Hitch T.C.A."/>
            <person name="Clavel T."/>
        </authorList>
    </citation>
    <scope>NUCLEOTIDE SEQUENCE [LARGE SCALE GENOMIC DNA]</scope>
    <source>
        <strain evidence="3 4">CLA-JM-H44</strain>
    </source>
</reference>
<sequence length="236" mass="25831">MNSSFPRIMTLLRKERGISQKAASQGLGISQALLSHYEKGIRECGLDFLVRAADYYQVSCDYLLGRTPDRNGAQITVEDIPEPDAAGKENVFRGSVLPTLNKKLIANSLNIVYDKLQTCNNKGLTTEVSAFFMLSVYRMLRVLYGANPKNPQSTFAVPPQLARGSASAQMQLAEANAKCIAGGLNLCGFEGLSDPALLAMTPEQLLKDYPLFASSLMNLIQNAENRMGYHKKTSSK</sequence>
<dbReference type="Gene3D" id="1.10.260.40">
    <property type="entry name" value="lambda repressor-like DNA-binding domains"/>
    <property type="match status" value="1"/>
</dbReference>
<dbReference type="Proteomes" id="UP001489509">
    <property type="component" value="Unassembled WGS sequence"/>
</dbReference>
<accession>A0ABV1E317</accession>
<feature type="domain" description="HTH cro/C1-type" evidence="2">
    <location>
        <begin position="12"/>
        <end position="63"/>
    </location>
</feature>
<name>A0ABV1E317_9FIRM</name>
<evidence type="ECO:0000259" key="2">
    <source>
        <dbReference type="PROSITE" id="PS50943"/>
    </source>
</evidence>
<evidence type="ECO:0000313" key="4">
    <source>
        <dbReference type="Proteomes" id="UP001489509"/>
    </source>
</evidence>
<keyword evidence="1" id="KW-0238">DNA-binding</keyword>
<dbReference type="RefSeq" id="WP_349219008.1">
    <property type="nucleotide sequence ID" value="NZ_JBBMFD010000008.1"/>
</dbReference>
<dbReference type="CDD" id="cd00093">
    <property type="entry name" value="HTH_XRE"/>
    <property type="match status" value="1"/>
</dbReference>
<dbReference type="SUPFAM" id="SSF47413">
    <property type="entry name" value="lambda repressor-like DNA-binding domains"/>
    <property type="match status" value="1"/>
</dbReference>
<dbReference type="EMBL" id="JBBMFD010000008">
    <property type="protein sequence ID" value="MEQ2440443.1"/>
    <property type="molecule type" value="Genomic_DNA"/>
</dbReference>
<dbReference type="SMART" id="SM00530">
    <property type="entry name" value="HTH_XRE"/>
    <property type="match status" value="1"/>
</dbReference>
<organism evidence="3 4">
    <name type="scientific">Solibaculum intestinale</name>
    <dbReference type="NCBI Taxonomy" id="3133165"/>
    <lineage>
        <taxon>Bacteria</taxon>
        <taxon>Bacillati</taxon>
        <taxon>Bacillota</taxon>
        <taxon>Clostridia</taxon>
        <taxon>Eubacteriales</taxon>
        <taxon>Oscillospiraceae</taxon>
        <taxon>Solibaculum</taxon>
    </lineage>
</organism>
<protein>
    <submittedName>
        <fullName evidence="3">Helix-turn-helix domain-containing protein</fullName>
    </submittedName>
</protein>
<evidence type="ECO:0000313" key="3">
    <source>
        <dbReference type="EMBL" id="MEQ2440443.1"/>
    </source>
</evidence>
<dbReference type="Pfam" id="PF01381">
    <property type="entry name" value="HTH_3"/>
    <property type="match status" value="1"/>
</dbReference>
<dbReference type="PANTHER" id="PTHR46558:SF11">
    <property type="entry name" value="HTH-TYPE TRANSCRIPTIONAL REGULATOR XRE"/>
    <property type="match status" value="1"/>
</dbReference>
<keyword evidence="4" id="KW-1185">Reference proteome</keyword>
<evidence type="ECO:0000256" key="1">
    <source>
        <dbReference type="ARBA" id="ARBA00023125"/>
    </source>
</evidence>
<proteinExistence type="predicted"/>
<dbReference type="PANTHER" id="PTHR46558">
    <property type="entry name" value="TRACRIPTIONAL REGULATORY PROTEIN-RELATED-RELATED"/>
    <property type="match status" value="1"/>
</dbReference>
<dbReference type="InterPro" id="IPR010982">
    <property type="entry name" value="Lambda_DNA-bd_dom_sf"/>
</dbReference>
<dbReference type="PROSITE" id="PS50943">
    <property type="entry name" value="HTH_CROC1"/>
    <property type="match status" value="1"/>
</dbReference>